<dbReference type="EMBL" id="NBIV01000356">
    <property type="protein sequence ID" value="PXF40122.1"/>
    <property type="molecule type" value="Genomic_DNA"/>
</dbReference>
<dbReference type="AlphaFoldDB" id="A0A2V3IDG2"/>
<reference evidence="4 5" key="1">
    <citation type="journal article" date="2018" name="Mol. Biol. Evol.">
        <title>Analysis of the draft genome of the red seaweed Gracilariopsis chorda provides insights into genome size evolution in Rhodophyta.</title>
        <authorList>
            <person name="Lee J."/>
            <person name="Yang E.C."/>
            <person name="Graf L."/>
            <person name="Yang J.H."/>
            <person name="Qiu H."/>
            <person name="Zel Zion U."/>
            <person name="Chan C.X."/>
            <person name="Stephens T.G."/>
            <person name="Weber A.P.M."/>
            <person name="Boo G.H."/>
            <person name="Boo S.M."/>
            <person name="Kim K.M."/>
            <person name="Shin Y."/>
            <person name="Jung M."/>
            <person name="Lee S.J."/>
            <person name="Yim H.S."/>
            <person name="Lee J.H."/>
            <person name="Bhattacharya D."/>
            <person name="Yoon H.S."/>
        </authorList>
    </citation>
    <scope>NUCLEOTIDE SEQUENCE [LARGE SCALE GENOMIC DNA]</scope>
    <source>
        <strain evidence="4 5">SKKU-2015</strain>
        <tissue evidence="4">Whole body</tissue>
    </source>
</reference>
<dbReference type="PROSITE" id="PS00678">
    <property type="entry name" value="WD_REPEATS_1"/>
    <property type="match status" value="1"/>
</dbReference>
<dbReference type="InterPro" id="IPR001680">
    <property type="entry name" value="WD40_rpt"/>
</dbReference>
<dbReference type="STRING" id="448386.A0A2V3IDG2"/>
<name>A0A2V3IDG2_9FLOR</name>
<keyword evidence="2" id="KW-0677">Repeat</keyword>
<comment type="caution">
    <text evidence="4">The sequence shown here is derived from an EMBL/GenBank/DDBJ whole genome shotgun (WGS) entry which is preliminary data.</text>
</comment>
<organism evidence="4 5">
    <name type="scientific">Gracilariopsis chorda</name>
    <dbReference type="NCBI Taxonomy" id="448386"/>
    <lineage>
        <taxon>Eukaryota</taxon>
        <taxon>Rhodophyta</taxon>
        <taxon>Florideophyceae</taxon>
        <taxon>Rhodymeniophycidae</taxon>
        <taxon>Gracilariales</taxon>
        <taxon>Gracilariaceae</taxon>
        <taxon>Gracilariopsis</taxon>
    </lineage>
</organism>
<dbReference type="SUPFAM" id="SSF50998">
    <property type="entry name" value="Quinoprotein alcohol dehydrogenase-like"/>
    <property type="match status" value="1"/>
</dbReference>
<dbReference type="InterPro" id="IPR019775">
    <property type="entry name" value="WD40_repeat_CS"/>
</dbReference>
<keyword evidence="5" id="KW-1185">Reference proteome</keyword>
<dbReference type="InterPro" id="IPR036322">
    <property type="entry name" value="WD40_repeat_dom_sf"/>
</dbReference>
<dbReference type="PANTHER" id="PTHR19848:SF8">
    <property type="entry name" value="F-BOX AND WD REPEAT DOMAIN CONTAINING 7"/>
    <property type="match status" value="1"/>
</dbReference>
<evidence type="ECO:0000256" key="3">
    <source>
        <dbReference type="PROSITE-ProRule" id="PRU00221"/>
    </source>
</evidence>
<dbReference type="OrthoDB" id="538223at2759"/>
<keyword evidence="1 3" id="KW-0853">WD repeat</keyword>
<feature type="repeat" description="WD" evidence="3">
    <location>
        <begin position="567"/>
        <end position="608"/>
    </location>
</feature>
<dbReference type="PROSITE" id="PS50294">
    <property type="entry name" value="WD_REPEATS_REGION"/>
    <property type="match status" value="1"/>
</dbReference>
<dbReference type="Proteomes" id="UP000247409">
    <property type="component" value="Unassembled WGS sequence"/>
</dbReference>
<dbReference type="InterPro" id="IPR015943">
    <property type="entry name" value="WD40/YVTN_repeat-like_dom_sf"/>
</dbReference>
<dbReference type="PROSITE" id="PS50082">
    <property type="entry name" value="WD_REPEATS_2"/>
    <property type="match status" value="3"/>
</dbReference>
<evidence type="ECO:0000256" key="2">
    <source>
        <dbReference type="ARBA" id="ARBA00022737"/>
    </source>
</evidence>
<gene>
    <name evidence="4" type="ORF">BWQ96_10160</name>
</gene>
<dbReference type="SUPFAM" id="SSF50978">
    <property type="entry name" value="WD40 repeat-like"/>
    <property type="match status" value="1"/>
</dbReference>
<dbReference type="SMART" id="SM00320">
    <property type="entry name" value="WD40"/>
    <property type="match status" value="6"/>
</dbReference>
<evidence type="ECO:0000313" key="5">
    <source>
        <dbReference type="Proteomes" id="UP000247409"/>
    </source>
</evidence>
<sequence>MGQVIRLLFTPQWIVRRLRAYGIFAVESDIAIGIEALHAMHVDRVEDVKTSLRIVAEAARLSVHAVTRNPHEAYFQLYGRLVSYASKCEVTKKFVDELEIVAEKPWAKPSVGFLTAAGEATRDGFRLDGRATAMAISDSELVVGNMKNDEAKITVYDRKFGSLRTISCGSNNQLLSMTNDGTLVAVVDQDGNVSAFESKSGKQICHLRSQRSYRAVSVSLSDNGKWVACVTDRGIGYLWDTANKNEGFEEDIVQENIESLETFYIAVREGCQYPLSGYPDRLSFVLVNSASNRFVTSFSSNAYFVISRLVPLQVSARLQNELDNVSCMAMSPSGKWIAVDSWDGYTRLWDADAGKEEALEGSDSYFLQCIAVSDNTTIIGGLSCGKIFIWNLDITNHVRSEVSVRHGADAISREFSDLGDTGEHVRSEGSKSEVVAQNWLDTECISADERLIVRGLTDNVDRTEGNIQLWDTERGEMIHQDRRSTTWIGPVHCVALSDDSTRVAYMGYHLGVLEAQKGTVVGAELTIEGAKACVALSGDGKRVASGFHDCKVRVWDAENGEPICEGLEGHYENVECVTLSNNGDRVVSAGADKTLRVWDVRNGRTLAVLQIQTNLQRLAIDAHFTRVVWAYMPGSQEEVSVRVWDVLSDSEVSTEGLCFGRCNVALALSPDGTRLLVAESPLTCPNGHCSFPISSVGDRGYLVDINNSRVLMTPEHHEWDETVSSEARFRRVEAVRGRRQAGILHRGDRLALATPDAGTVQTCKGGFWRVSGTGVHFWTVQR</sequence>
<feature type="repeat" description="WD" evidence="3">
    <location>
        <begin position="534"/>
        <end position="565"/>
    </location>
</feature>
<evidence type="ECO:0000256" key="1">
    <source>
        <dbReference type="ARBA" id="ARBA00022574"/>
    </source>
</evidence>
<feature type="repeat" description="WD" evidence="3">
    <location>
        <begin position="318"/>
        <end position="359"/>
    </location>
</feature>
<dbReference type="Pfam" id="PF00400">
    <property type="entry name" value="WD40"/>
    <property type="match status" value="3"/>
</dbReference>
<protein>
    <submittedName>
        <fullName evidence="4">Vegetative incompatibility protein HET-E-1</fullName>
    </submittedName>
</protein>
<dbReference type="Gene3D" id="2.130.10.10">
    <property type="entry name" value="YVTN repeat-like/Quinoprotein amine dehydrogenase"/>
    <property type="match status" value="4"/>
</dbReference>
<dbReference type="InterPro" id="IPR011047">
    <property type="entry name" value="Quinoprotein_ADH-like_sf"/>
</dbReference>
<proteinExistence type="predicted"/>
<dbReference type="PANTHER" id="PTHR19848">
    <property type="entry name" value="WD40 REPEAT PROTEIN"/>
    <property type="match status" value="1"/>
</dbReference>
<evidence type="ECO:0000313" key="4">
    <source>
        <dbReference type="EMBL" id="PXF40122.1"/>
    </source>
</evidence>
<accession>A0A2V3IDG2</accession>